<protein>
    <recommendedName>
        <fullName evidence="1">Helicase ATP-binding domain-containing protein</fullName>
    </recommendedName>
</protein>
<keyword evidence="3" id="KW-1185">Reference proteome</keyword>
<gene>
    <name evidence="2" type="ORF">SP4011_11910</name>
</gene>
<dbReference type="SUPFAM" id="SSF52540">
    <property type="entry name" value="P-loop containing nucleoside triphosphate hydrolases"/>
    <property type="match status" value="2"/>
</dbReference>
<dbReference type="EMBL" id="AP026968">
    <property type="protein sequence ID" value="BDT64774.1"/>
    <property type="molecule type" value="Genomic_DNA"/>
</dbReference>
<dbReference type="PROSITE" id="PS51192">
    <property type="entry name" value="HELICASE_ATP_BIND_1"/>
    <property type="match status" value="1"/>
</dbReference>
<dbReference type="Proteomes" id="UP001378546">
    <property type="component" value="Chromosome"/>
</dbReference>
<dbReference type="Gene3D" id="3.40.50.300">
    <property type="entry name" value="P-loop containing nucleotide triphosphate hydrolases"/>
    <property type="match status" value="1"/>
</dbReference>
<feature type="domain" description="Helicase ATP-binding" evidence="1">
    <location>
        <begin position="1"/>
        <end position="82"/>
    </location>
</feature>
<organism evidence="2 3">
    <name type="scientific">Streptococcus parapneumoniae</name>
    <dbReference type="NCBI Taxonomy" id="2993430"/>
    <lineage>
        <taxon>Bacteria</taxon>
        <taxon>Bacillati</taxon>
        <taxon>Bacillota</taxon>
        <taxon>Bacilli</taxon>
        <taxon>Lactobacillales</taxon>
        <taxon>Streptococcaceae</taxon>
        <taxon>Streptococcus</taxon>
        <taxon>Streptococcus thalassemiae group</taxon>
    </lineage>
</organism>
<evidence type="ECO:0000259" key="1">
    <source>
        <dbReference type="PROSITE" id="PS51192"/>
    </source>
</evidence>
<evidence type="ECO:0000313" key="3">
    <source>
        <dbReference type="Proteomes" id="UP001378546"/>
    </source>
</evidence>
<dbReference type="InterPro" id="IPR014001">
    <property type="entry name" value="Helicase_ATP-bd"/>
</dbReference>
<reference evidence="2 3" key="1">
    <citation type="submission" date="2022-11" db="EMBL/GenBank/DDBJ databases">
        <title>Complete genome sequence of alpha-hemolytic streptococci isolated from Japan.</title>
        <authorList>
            <person name="Morita M."/>
            <person name="Chang B."/>
            <person name="Akeda Y."/>
        </authorList>
    </citation>
    <scope>NUCLEOTIDE SEQUENCE [LARGE SCALE GENOMIC DNA]</scope>
    <source>
        <strain evidence="2 3">SP4011</strain>
    </source>
</reference>
<dbReference type="InterPro" id="IPR027417">
    <property type="entry name" value="P-loop_NTPase"/>
</dbReference>
<proteinExistence type="predicted"/>
<accession>A0ABN6TN99</accession>
<sequence>MKFDDDVEVIIQTDRYLQNQVKKGHKLTCDVLIIDEWQNMSSDKQVALYRKIKRKYTIGLSATPIRKKGQNFYPLEKTVFGWATPNNKFDWQKTHGKMVYDPFSYSKEKWEDFRDYEKYISDLPNFFRWEEIEEIENAVENNGFEIKFYPVKVESGNTDKLTEFRKLNLVTVDGKTAMAKQSFGRKTFERYLNQTGVEIDFPKLKPVNADTPLLLKLDGLIERAPHDMLIVSKSKQIVNVIRERHPDIGIWTGDIQDGLDNKVVVATSQVLGVGVDGLQHKYQTIVVLDPVEEGSGEYDDYRQLLWRITGSRQQHDVNVIEFYFKGV</sequence>
<evidence type="ECO:0000313" key="2">
    <source>
        <dbReference type="EMBL" id="BDT64774.1"/>
    </source>
</evidence>
<name>A0ABN6TN99_9STRE</name>